<sequence>MIDDPARFIVDQTRLAPVAFVPEIQLYQADEATALWHLTEAALDRADMPPPFWAFAWAGGQGLARYVLDHSDVVKGRRVLDFASGSGLVAIAAAKAGAAHVEAIDIDTFAVAAISLNAAANGADISVRQADIIGSAGGDFDVLLAGDVFYDPGFAARLLPWLGALAIRGVTVIAGDPDRTYRPLARVRDLARYDVPVHPALEDAAVKRVRILGFDNCEGFQTVLPGEPGFA</sequence>
<evidence type="ECO:0000256" key="2">
    <source>
        <dbReference type="ARBA" id="ARBA00022679"/>
    </source>
</evidence>
<evidence type="ECO:0000313" key="3">
    <source>
        <dbReference type="EMBL" id="MET4636518.1"/>
    </source>
</evidence>
<accession>A0ABV2R5Y9</accession>
<keyword evidence="1" id="KW-0489">Methyltransferase</keyword>
<keyword evidence="4" id="KW-1185">Reference proteome</keyword>
<evidence type="ECO:0000313" key="4">
    <source>
        <dbReference type="Proteomes" id="UP001549321"/>
    </source>
</evidence>
<dbReference type="Proteomes" id="UP001549321">
    <property type="component" value="Unassembled WGS sequence"/>
</dbReference>
<dbReference type="EMBL" id="JBEPSM010000004">
    <property type="protein sequence ID" value="MET4636518.1"/>
    <property type="molecule type" value="Genomic_DNA"/>
</dbReference>
<name>A0ABV2R5Y9_9HYPH</name>
<reference evidence="3 4" key="1">
    <citation type="submission" date="2024-06" db="EMBL/GenBank/DDBJ databases">
        <title>Sorghum-associated microbial communities from plants grown in Nebraska, USA.</title>
        <authorList>
            <person name="Schachtman D."/>
        </authorList>
    </citation>
    <scope>NUCLEOTIDE SEQUENCE [LARGE SCALE GENOMIC DNA]</scope>
    <source>
        <strain evidence="3 4">3207</strain>
    </source>
</reference>
<dbReference type="SUPFAM" id="SSF53335">
    <property type="entry name" value="S-adenosyl-L-methionine-dependent methyltransferases"/>
    <property type="match status" value="1"/>
</dbReference>
<evidence type="ECO:0000256" key="1">
    <source>
        <dbReference type="ARBA" id="ARBA00022603"/>
    </source>
</evidence>
<dbReference type="Gene3D" id="3.40.50.150">
    <property type="entry name" value="Vaccinia Virus protein VP39"/>
    <property type="match status" value="1"/>
</dbReference>
<dbReference type="PANTHER" id="PTHR43648">
    <property type="entry name" value="ELECTRON TRANSFER FLAVOPROTEIN BETA SUBUNIT LYSINE METHYLTRANSFERASE"/>
    <property type="match status" value="1"/>
</dbReference>
<dbReference type="PANTHER" id="PTHR43648:SF1">
    <property type="entry name" value="ELECTRON TRANSFER FLAVOPROTEIN BETA SUBUNIT LYSINE METHYLTRANSFERASE"/>
    <property type="match status" value="1"/>
</dbReference>
<keyword evidence="2" id="KW-0808">Transferase</keyword>
<organism evidence="3 4">
    <name type="scientific">Kaistia defluvii</name>
    <dbReference type="NCBI Taxonomy" id="410841"/>
    <lineage>
        <taxon>Bacteria</taxon>
        <taxon>Pseudomonadati</taxon>
        <taxon>Pseudomonadota</taxon>
        <taxon>Alphaproteobacteria</taxon>
        <taxon>Hyphomicrobiales</taxon>
        <taxon>Kaistiaceae</taxon>
        <taxon>Kaistia</taxon>
    </lineage>
</organism>
<dbReference type="RefSeq" id="WP_354554156.1">
    <property type="nucleotide sequence ID" value="NZ_JBEPSM010000004.1"/>
</dbReference>
<dbReference type="Pfam" id="PF06325">
    <property type="entry name" value="PrmA"/>
    <property type="match status" value="1"/>
</dbReference>
<gene>
    <name evidence="3" type="ORF">ABIE08_004476</name>
</gene>
<protein>
    <submittedName>
        <fullName evidence="3">Nicotinamide N-methyase</fullName>
    </submittedName>
</protein>
<comment type="caution">
    <text evidence="3">The sequence shown here is derived from an EMBL/GenBank/DDBJ whole genome shotgun (WGS) entry which is preliminary data.</text>
</comment>
<proteinExistence type="predicted"/>
<dbReference type="InterPro" id="IPR029063">
    <property type="entry name" value="SAM-dependent_MTases_sf"/>
</dbReference>
<dbReference type="InterPro" id="IPR050078">
    <property type="entry name" value="Ribosomal_L11_MeTrfase_PrmA"/>
</dbReference>